<feature type="compositionally biased region" description="Polar residues" evidence="1">
    <location>
        <begin position="99"/>
        <end position="113"/>
    </location>
</feature>
<name>A0A9N9DD01_9GLOM</name>
<evidence type="ECO:0000313" key="2">
    <source>
        <dbReference type="EMBL" id="CAG8635483.1"/>
    </source>
</evidence>
<feature type="non-terminal residue" evidence="2">
    <location>
        <position position="205"/>
    </location>
</feature>
<proteinExistence type="predicted"/>
<organism evidence="2 3">
    <name type="scientific">Acaulospora morrowiae</name>
    <dbReference type="NCBI Taxonomy" id="94023"/>
    <lineage>
        <taxon>Eukaryota</taxon>
        <taxon>Fungi</taxon>
        <taxon>Fungi incertae sedis</taxon>
        <taxon>Mucoromycota</taxon>
        <taxon>Glomeromycotina</taxon>
        <taxon>Glomeromycetes</taxon>
        <taxon>Diversisporales</taxon>
        <taxon>Acaulosporaceae</taxon>
        <taxon>Acaulospora</taxon>
    </lineage>
</organism>
<dbReference type="EMBL" id="CAJVPV010008850">
    <property type="protein sequence ID" value="CAG8635483.1"/>
    <property type="molecule type" value="Genomic_DNA"/>
</dbReference>
<accession>A0A9N9DD01</accession>
<comment type="caution">
    <text evidence="2">The sequence shown here is derived from an EMBL/GenBank/DDBJ whole genome shotgun (WGS) entry which is preliminary data.</text>
</comment>
<protein>
    <submittedName>
        <fullName evidence="2">2487_t:CDS:1</fullName>
    </submittedName>
</protein>
<reference evidence="2" key="1">
    <citation type="submission" date="2021-06" db="EMBL/GenBank/DDBJ databases">
        <authorList>
            <person name="Kallberg Y."/>
            <person name="Tangrot J."/>
            <person name="Rosling A."/>
        </authorList>
    </citation>
    <scope>NUCLEOTIDE SEQUENCE</scope>
    <source>
        <strain evidence="2">CL551</strain>
    </source>
</reference>
<sequence>LLLFITGMTINERPSHERQYKNGNWPEYSEYLNRTSCLIPFPPSLYVLLPQSIKSTLFLEFPIYRYTPESDGGNEGLSNVRDLSVSDNLNNPERDGGNEVSSNVGNLRVSENLNAPERDGGNEGSSNVRDLRVSEDSYQSEEELMMVKKIKFIQGFVAIERGRLICQLFCEQEIIHFILLFYNFLYINGKTRRPQGRITDVSDLE</sequence>
<dbReference type="AlphaFoldDB" id="A0A9N9DD01"/>
<evidence type="ECO:0000256" key="1">
    <source>
        <dbReference type="SAM" id="MobiDB-lite"/>
    </source>
</evidence>
<dbReference type="OrthoDB" id="67965at2759"/>
<evidence type="ECO:0000313" key="3">
    <source>
        <dbReference type="Proteomes" id="UP000789342"/>
    </source>
</evidence>
<gene>
    <name evidence="2" type="ORF">AMORRO_LOCUS9285</name>
</gene>
<keyword evidence="3" id="KW-1185">Reference proteome</keyword>
<dbReference type="Proteomes" id="UP000789342">
    <property type="component" value="Unassembled WGS sequence"/>
</dbReference>
<feature type="region of interest" description="Disordered" evidence="1">
    <location>
        <begin position="72"/>
        <end position="133"/>
    </location>
</feature>